<reference evidence="1" key="1">
    <citation type="submission" date="2021-06" db="EMBL/GenBank/DDBJ databases">
        <authorList>
            <person name="Hodson N. C."/>
            <person name="Mongue J. A."/>
            <person name="Jaron S. K."/>
        </authorList>
    </citation>
    <scope>NUCLEOTIDE SEQUENCE</scope>
</reference>
<dbReference type="Pfam" id="PF22593">
    <property type="entry name" value="SPMIP11"/>
    <property type="match status" value="1"/>
</dbReference>
<name>A0A8J2PJC9_9HEXA</name>
<dbReference type="PANTHER" id="PTHR35263:SF1">
    <property type="entry name" value="TESTIS-EXPRESSED PROTEIN 49"/>
    <property type="match status" value="1"/>
</dbReference>
<dbReference type="AlphaFoldDB" id="A0A8J2PJC9"/>
<dbReference type="InterPro" id="IPR038775">
    <property type="entry name" value="SPMIP11"/>
</dbReference>
<gene>
    <name evidence="1" type="ORF">AFUS01_LOCUS34670</name>
</gene>
<dbReference type="Proteomes" id="UP000708208">
    <property type="component" value="Unassembled WGS sequence"/>
</dbReference>
<dbReference type="EMBL" id="CAJVCH010533154">
    <property type="protein sequence ID" value="CAG7824519.1"/>
    <property type="molecule type" value="Genomic_DNA"/>
</dbReference>
<comment type="caution">
    <text evidence="1">The sequence shown here is derived from an EMBL/GenBank/DDBJ whole genome shotgun (WGS) entry which is preliminary data.</text>
</comment>
<evidence type="ECO:0000313" key="1">
    <source>
        <dbReference type="EMBL" id="CAG7824519.1"/>
    </source>
</evidence>
<sequence length="200" mass="23904">MAFKCNCCVAKIERLQNEDLTKNWPVPYCPNICCRTVKQREDEAIARLNNRIYFNGITAHGYQQPIREAVNPRYRDENFGKPKLEDFQAPKGVENVNHEKLAEDFHSIDIYSGLVDGRHYGRFDRLKCQKWRHARNKYGTEQRFCVPIVNNYNYGWWVRDLPELNKTKWHLPRERFPTVRGEVTRFVDELAHHDPNFLFF</sequence>
<accession>A0A8J2PJC9</accession>
<organism evidence="1 2">
    <name type="scientific">Allacma fusca</name>
    <dbReference type="NCBI Taxonomy" id="39272"/>
    <lineage>
        <taxon>Eukaryota</taxon>
        <taxon>Metazoa</taxon>
        <taxon>Ecdysozoa</taxon>
        <taxon>Arthropoda</taxon>
        <taxon>Hexapoda</taxon>
        <taxon>Collembola</taxon>
        <taxon>Symphypleona</taxon>
        <taxon>Sminthuridae</taxon>
        <taxon>Allacma</taxon>
    </lineage>
</organism>
<dbReference type="PANTHER" id="PTHR35263">
    <property type="entry name" value="TESTIS-EXPRESSED PROTEIN 49"/>
    <property type="match status" value="1"/>
</dbReference>
<evidence type="ECO:0000313" key="2">
    <source>
        <dbReference type="Proteomes" id="UP000708208"/>
    </source>
</evidence>
<proteinExistence type="predicted"/>
<protein>
    <submittedName>
        <fullName evidence="1">Uncharacterized protein</fullName>
    </submittedName>
</protein>
<keyword evidence="2" id="KW-1185">Reference proteome</keyword>
<dbReference type="OrthoDB" id="7085216at2759"/>